<name>A0ABY2QFU9_9SPHN</name>
<evidence type="ECO:0000313" key="3">
    <source>
        <dbReference type="EMBL" id="THG39455.1"/>
    </source>
</evidence>
<accession>A0ABY2QFU9</accession>
<feature type="signal peptide" evidence="1">
    <location>
        <begin position="1"/>
        <end position="24"/>
    </location>
</feature>
<dbReference type="PANTHER" id="PTHR42951:SF17">
    <property type="entry name" value="METALLO-BETA-LACTAMASE DOMAIN-CONTAINING PROTEIN"/>
    <property type="match status" value="1"/>
</dbReference>
<evidence type="ECO:0000313" key="4">
    <source>
        <dbReference type="Proteomes" id="UP000308038"/>
    </source>
</evidence>
<dbReference type="InterPro" id="IPR036866">
    <property type="entry name" value="RibonucZ/Hydroxyglut_hydro"/>
</dbReference>
<dbReference type="NCBIfam" id="NF012229">
    <property type="entry name" value="bla_class_B_core"/>
    <property type="match status" value="1"/>
</dbReference>
<keyword evidence="4" id="KW-1185">Reference proteome</keyword>
<dbReference type="InterPro" id="IPR001279">
    <property type="entry name" value="Metallo-B-lactamas"/>
</dbReference>
<protein>
    <submittedName>
        <fullName evidence="3">Subclass B3 metallo-beta-lactamase</fullName>
    </submittedName>
</protein>
<dbReference type="Gene3D" id="3.60.15.10">
    <property type="entry name" value="Ribonuclease Z/Hydroxyacylglutathione hydrolase-like"/>
    <property type="match status" value="1"/>
</dbReference>
<feature type="chain" id="PRO_5047271870" evidence="1">
    <location>
        <begin position="25"/>
        <end position="304"/>
    </location>
</feature>
<dbReference type="RefSeq" id="WP_136451847.1">
    <property type="nucleotide sequence ID" value="NZ_SSTI01000008.1"/>
</dbReference>
<dbReference type="InterPro" id="IPR050855">
    <property type="entry name" value="NDM-1-like"/>
</dbReference>
<reference evidence="3 4" key="1">
    <citation type="submission" date="2019-04" db="EMBL/GenBank/DDBJ databases">
        <title>Microbes associate with the intestines of laboratory mice.</title>
        <authorList>
            <person name="Navarre W."/>
            <person name="Wong E."/>
            <person name="Huang K.C."/>
            <person name="Tropini C."/>
            <person name="Ng K."/>
            <person name="Yu B."/>
        </authorList>
    </citation>
    <scope>NUCLEOTIDE SEQUENCE [LARGE SCALE GENOMIC DNA]</scope>
    <source>
        <strain evidence="3 4">NM83_B4-11</strain>
    </source>
</reference>
<evidence type="ECO:0000259" key="2">
    <source>
        <dbReference type="SMART" id="SM00849"/>
    </source>
</evidence>
<feature type="domain" description="Metallo-beta-lactamase" evidence="2">
    <location>
        <begin position="71"/>
        <end position="263"/>
    </location>
</feature>
<gene>
    <name evidence="3" type="primary">bla</name>
    <name evidence="3" type="ORF">E5988_12325</name>
</gene>
<dbReference type="PANTHER" id="PTHR42951">
    <property type="entry name" value="METALLO-BETA-LACTAMASE DOMAIN-CONTAINING"/>
    <property type="match status" value="1"/>
</dbReference>
<keyword evidence="1" id="KW-0732">Signal</keyword>
<dbReference type="SMART" id="SM00849">
    <property type="entry name" value="Lactamase_B"/>
    <property type="match status" value="1"/>
</dbReference>
<dbReference type="SUPFAM" id="SSF56281">
    <property type="entry name" value="Metallo-hydrolase/oxidoreductase"/>
    <property type="match status" value="1"/>
</dbReference>
<comment type="caution">
    <text evidence="3">The sequence shown here is derived from an EMBL/GenBank/DDBJ whole genome shotgun (WGS) entry which is preliminary data.</text>
</comment>
<dbReference type="Pfam" id="PF00753">
    <property type="entry name" value="Lactamase_B"/>
    <property type="match status" value="1"/>
</dbReference>
<dbReference type="EMBL" id="SSTI01000008">
    <property type="protein sequence ID" value="THG39455.1"/>
    <property type="molecule type" value="Genomic_DNA"/>
</dbReference>
<dbReference type="NCBIfam" id="NF033105">
    <property type="entry name" value="bla_subclass_B3"/>
    <property type="match status" value="1"/>
</dbReference>
<sequence>MVCRTGIVVAALLIGGSAAGPVVATGPGTAAGQQASDPLTRPLAVERESTWLAPRAPEKIFGTTYLVGFGGLSVALIDTGAGLILVDGALPQAAPRILDNVRKLGFKPGDIKYILSTEPHFDHAGGLAALVRDTGATVVASDRAAEGLRTGRLGKDDPQLAYDHSFPPVAKVRTLADGERLTLGKVTVTGHRTAGHTTGSMSWSWPACEGATCRTIVFASSLNPVSAEGYRYSAPTSAGIRDAFAQTYATMKAMPCDILITAHADQGGATGRYLTEPGACRALAEASERALAARLRKEAAGTAE</sequence>
<organism evidence="3 4">
    <name type="scientific">Sphingomonas olei</name>
    <dbReference type="NCBI Taxonomy" id="1886787"/>
    <lineage>
        <taxon>Bacteria</taxon>
        <taxon>Pseudomonadati</taxon>
        <taxon>Pseudomonadota</taxon>
        <taxon>Alphaproteobacteria</taxon>
        <taxon>Sphingomonadales</taxon>
        <taxon>Sphingomonadaceae</taxon>
        <taxon>Sphingomonas</taxon>
    </lineage>
</organism>
<proteinExistence type="predicted"/>
<evidence type="ECO:0000256" key="1">
    <source>
        <dbReference type="SAM" id="SignalP"/>
    </source>
</evidence>
<dbReference type="Proteomes" id="UP000308038">
    <property type="component" value="Unassembled WGS sequence"/>
</dbReference>